<comment type="function">
    <text evidence="2">E3 ubiquitin-protein ligase which accepts ubiquitin from an E2 ubiquitin-conjugating enzyme in the form of a thioester and then directly transfers the ubiquitin to targeted substrates.</text>
</comment>
<gene>
    <name evidence="4" type="ORF">XAT740_LOCUS58934</name>
</gene>
<dbReference type="PANTHER" id="PTHR45670:SF1">
    <property type="entry name" value="E3 UBIQUITIN-PROTEIN LIGASE HECTD1"/>
    <property type="match status" value="1"/>
</dbReference>
<evidence type="ECO:0000313" key="4">
    <source>
        <dbReference type="EMBL" id="CAF1672367.1"/>
    </source>
</evidence>
<dbReference type="UniPathway" id="UPA00143"/>
<sequence length="651" mass="74044">TLFELLSSILDTNEDDDDTSNLVLLIIKNLFEKDKQLFLEQFQYLGLIWKITSLALSHTGAGSTSLSTVTNSDHHQQQQSSLSITILAIDAKEILCHRPYVWNEFNLLRNRECLYIWNGSIAIELSMGSNGWFRFFADNSLSTMYSSGSPETNVDTNENRHDFIDKLQRLKQQVLDGIGQEKNEEEVKSNDEQTQQHQQIMIARTIFTSDTSNERTITVGNWTFECNGPTQLRVHNVEGEQITILEQGQPGFVFESNRGTRHTYHAQMSLGNDFSIPWSTIETLTSSSSHSDDSPTNSSLAKAGSVPVGKTKQEQMKHRTTELALHIYNDYLKNVTATNYTRSILNDLTSIVGDLNNDLNVKSFQKLKEFLLDKTSLSLYELSSSGLVGSLLKIFHNLLNQTSDETNLANERAKLFCSTFLADDHPHAFHILIRKLISILESIEKLPLFLYDTPSNYGLQIFSKRFRLQLHYQNQQQIFTDRTGKSLKIEPLATVGQLKTFLTSMVSKQWYDHPHSQLEFVKQLRSNGRQQFTYMNEFDQNGILYWIGTNAGTVSNYTNLSLTGLVSVTCSDANCTSQQISAIFSHITRTNDEETNDETSRAFSWIMIDLGLFILPTHFTLRHGTGGFPHWTKTFLFQISKDGIHFIPCDI</sequence>
<dbReference type="EC" id="2.3.2.26" evidence="2"/>
<dbReference type="PANTHER" id="PTHR45670">
    <property type="entry name" value="E3 UBIQUITIN-PROTEIN LIGASE TRIP12"/>
    <property type="match status" value="1"/>
</dbReference>
<feature type="region of interest" description="Disordered" evidence="3">
    <location>
        <begin position="285"/>
        <end position="315"/>
    </location>
</feature>
<dbReference type="GO" id="GO:0061630">
    <property type="term" value="F:ubiquitin protein ligase activity"/>
    <property type="evidence" value="ECO:0007669"/>
    <property type="project" value="UniProtKB-UniRule"/>
</dbReference>
<organism evidence="4 5">
    <name type="scientific">Adineta ricciae</name>
    <name type="common">Rotifer</name>
    <dbReference type="NCBI Taxonomy" id="249248"/>
    <lineage>
        <taxon>Eukaryota</taxon>
        <taxon>Metazoa</taxon>
        <taxon>Spiralia</taxon>
        <taxon>Gnathifera</taxon>
        <taxon>Rotifera</taxon>
        <taxon>Eurotatoria</taxon>
        <taxon>Bdelloidea</taxon>
        <taxon>Adinetida</taxon>
        <taxon>Adinetidae</taxon>
        <taxon>Adineta</taxon>
    </lineage>
</organism>
<evidence type="ECO:0000256" key="3">
    <source>
        <dbReference type="SAM" id="MobiDB-lite"/>
    </source>
</evidence>
<comment type="caution">
    <text evidence="4">The sequence shown here is derived from an EMBL/GenBank/DDBJ whole genome shotgun (WGS) entry which is preliminary data.</text>
</comment>
<comment type="catalytic activity">
    <reaction evidence="2">
        <text>S-ubiquitinyl-[E2 ubiquitin-conjugating enzyme]-L-cysteine + [acceptor protein]-L-lysine = [E2 ubiquitin-conjugating enzyme]-L-cysteine + N(6)-ubiquitinyl-[acceptor protein]-L-lysine.</text>
        <dbReference type="EC" id="2.3.2.26"/>
    </reaction>
</comment>
<feature type="non-terminal residue" evidence="4">
    <location>
        <position position="1"/>
    </location>
</feature>
<evidence type="ECO:0000313" key="5">
    <source>
        <dbReference type="Proteomes" id="UP000663828"/>
    </source>
</evidence>
<protein>
    <recommendedName>
        <fullName evidence="2">E3 ubiquitin-protein ligase</fullName>
        <ecNumber evidence="2">2.3.2.26</ecNumber>
    </recommendedName>
</protein>
<dbReference type="GO" id="GO:0016607">
    <property type="term" value="C:nuclear speck"/>
    <property type="evidence" value="ECO:0007669"/>
    <property type="project" value="TreeGrafter"/>
</dbReference>
<dbReference type="AlphaFoldDB" id="A0A816GCE2"/>
<comment type="pathway">
    <text evidence="2">Protein modification; protein ubiquitination.</text>
</comment>
<evidence type="ECO:0000256" key="2">
    <source>
        <dbReference type="RuleBase" id="RU369009"/>
    </source>
</evidence>
<proteinExistence type="inferred from homology"/>
<accession>A0A816GCE2</accession>
<feature type="non-terminal residue" evidence="4">
    <location>
        <position position="651"/>
    </location>
</feature>
<keyword evidence="2" id="KW-0833">Ubl conjugation pathway</keyword>
<dbReference type="GO" id="GO:0070534">
    <property type="term" value="P:protein K63-linked ubiquitination"/>
    <property type="evidence" value="ECO:0007669"/>
    <property type="project" value="TreeGrafter"/>
</dbReference>
<keyword evidence="1 2" id="KW-0808">Transferase</keyword>
<dbReference type="Proteomes" id="UP000663828">
    <property type="component" value="Unassembled WGS sequence"/>
</dbReference>
<evidence type="ECO:0000256" key="1">
    <source>
        <dbReference type="ARBA" id="ARBA00022679"/>
    </source>
</evidence>
<name>A0A816GCE2_ADIRI</name>
<feature type="compositionally biased region" description="Low complexity" evidence="3">
    <location>
        <begin position="285"/>
        <end position="299"/>
    </location>
</feature>
<reference evidence="4" key="1">
    <citation type="submission" date="2021-02" db="EMBL/GenBank/DDBJ databases">
        <authorList>
            <person name="Nowell W R."/>
        </authorList>
    </citation>
    <scope>NUCLEOTIDE SEQUENCE</scope>
</reference>
<dbReference type="InterPro" id="IPR045322">
    <property type="entry name" value="HECTD1/TRIP12-like"/>
</dbReference>
<dbReference type="GO" id="GO:0043161">
    <property type="term" value="P:proteasome-mediated ubiquitin-dependent protein catabolic process"/>
    <property type="evidence" value="ECO:0007669"/>
    <property type="project" value="TreeGrafter"/>
</dbReference>
<dbReference type="EMBL" id="CAJNOR010013264">
    <property type="protein sequence ID" value="CAF1672367.1"/>
    <property type="molecule type" value="Genomic_DNA"/>
</dbReference>
<keyword evidence="5" id="KW-1185">Reference proteome</keyword>
<comment type="similarity">
    <text evidence="2">Belongs to the UPL family. K-HECT subfamily.</text>
</comment>